<gene>
    <name evidence="1" type="ORF">AM1BK_41660</name>
</gene>
<dbReference type="Proteomes" id="UP000637074">
    <property type="component" value="Unassembled WGS sequence"/>
</dbReference>
<evidence type="ECO:0000313" key="1">
    <source>
        <dbReference type="EMBL" id="GHI00624.1"/>
    </source>
</evidence>
<name>A0ABQ3N9W0_9BACI</name>
<proteinExistence type="predicted"/>
<evidence type="ECO:0000313" key="2">
    <source>
        <dbReference type="Proteomes" id="UP000637074"/>
    </source>
</evidence>
<protein>
    <submittedName>
        <fullName evidence="1">Uncharacterized protein</fullName>
    </submittedName>
</protein>
<dbReference type="EMBL" id="BNDS01000025">
    <property type="protein sequence ID" value="GHI00624.1"/>
    <property type="molecule type" value="Genomic_DNA"/>
</dbReference>
<organism evidence="1 2">
    <name type="scientific">Neobacillus kokaensis</name>
    <dbReference type="NCBI Taxonomy" id="2759023"/>
    <lineage>
        <taxon>Bacteria</taxon>
        <taxon>Bacillati</taxon>
        <taxon>Bacillota</taxon>
        <taxon>Bacilli</taxon>
        <taxon>Bacillales</taxon>
        <taxon>Bacillaceae</taxon>
        <taxon>Neobacillus</taxon>
    </lineage>
</organism>
<comment type="caution">
    <text evidence="1">The sequence shown here is derived from an EMBL/GenBank/DDBJ whole genome shotgun (WGS) entry which is preliminary data.</text>
</comment>
<accession>A0ABQ3N9W0</accession>
<sequence length="57" mass="6864">MGTYINLSIVPSNISNFEWEEVYEESLNLLNAFDLQMLKDRCYLDINYRSILRMQKK</sequence>
<reference evidence="1 2" key="1">
    <citation type="journal article" date="2022" name="Int. J. Syst. Evol. Microbiol.">
        <title>Neobacillus kokaensis sp. nov., isolated from soil.</title>
        <authorList>
            <person name="Yuki K."/>
            <person name="Matsubara H."/>
            <person name="Yamaguchi S."/>
        </authorList>
    </citation>
    <scope>NUCLEOTIDE SEQUENCE [LARGE SCALE GENOMIC DNA]</scope>
    <source>
        <strain evidence="1 2">LOB 377</strain>
    </source>
</reference>
<keyword evidence="2" id="KW-1185">Reference proteome</keyword>